<feature type="transmembrane region" description="Helical" evidence="1">
    <location>
        <begin position="126"/>
        <end position="144"/>
    </location>
</feature>
<evidence type="ECO:0000259" key="2">
    <source>
        <dbReference type="Pfam" id="PF00892"/>
    </source>
</evidence>
<evidence type="ECO:0000256" key="1">
    <source>
        <dbReference type="SAM" id="Phobius"/>
    </source>
</evidence>
<dbReference type="InterPro" id="IPR037185">
    <property type="entry name" value="EmrE-like"/>
</dbReference>
<organism evidence="3">
    <name type="scientific">Thermosulfurimonas dismutans</name>
    <dbReference type="NCBI Taxonomy" id="999894"/>
    <lineage>
        <taxon>Bacteria</taxon>
        <taxon>Pseudomonadati</taxon>
        <taxon>Thermodesulfobacteriota</taxon>
        <taxon>Thermodesulfobacteria</taxon>
        <taxon>Thermodesulfobacteriales</taxon>
        <taxon>Thermodesulfobacteriaceae</taxon>
        <taxon>Thermosulfurimonas</taxon>
    </lineage>
</organism>
<dbReference type="Pfam" id="PF00892">
    <property type="entry name" value="EamA"/>
    <property type="match status" value="2"/>
</dbReference>
<feature type="transmembrane region" description="Helical" evidence="1">
    <location>
        <begin position="280"/>
        <end position="298"/>
    </location>
</feature>
<dbReference type="PANTHER" id="PTHR22911:SF137">
    <property type="entry name" value="SOLUTE CARRIER FAMILY 35 MEMBER G2-RELATED"/>
    <property type="match status" value="1"/>
</dbReference>
<dbReference type="Proteomes" id="UP000886043">
    <property type="component" value="Unassembled WGS sequence"/>
</dbReference>
<keyword evidence="1" id="KW-0812">Transmembrane</keyword>
<evidence type="ECO:0000313" key="3">
    <source>
        <dbReference type="EMBL" id="HFC97170.1"/>
    </source>
</evidence>
<protein>
    <submittedName>
        <fullName evidence="3">DMT family transporter</fullName>
    </submittedName>
</protein>
<reference evidence="3" key="1">
    <citation type="journal article" date="2020" name="mSystems">
        <title>Genome- and Community-Level Interaction Insights into Carbon Utilization and Element Cycling Functions of Hydrothermarchaeota in Hydrothermal Sediment.</title>
        <authorList>
            <person name="Zhou Z."/>
            <person name="Liu Y."/>
            <person name="Xu W."/>
            <person name="Pan J."/>
            <person name="Luo Z.H."/>
            <person name="Li M."/>
        </authorList>
    </citation>
    <scope>NUCLEOTIDE SEQUENCE [LARGE SCALE GENOMIC DNA]</scope>
    <source>
        <strain evidence="3">HyVt-483</strain>
    </source>
</reference>
<dbReference type="Gene3D" id="1.10.3730.20">
    <property type="match status" value="1"/>
</dbReference>
<feature type="transmembrane region" description="Helical" evidence="1">
    <location>
        <begin position="165"/>
        <end position="185"/>
    </location>
</feature>
<proteinExistence type="predicted"/>
<dbReference type="GO" id="GO:0016020">
    <property type="term" value="C:membrane"/>
    <property type="evidence" value="ECO:0007669"/>
    <property type="project" value="InterPro"/>
</dbReference>
<name>A0A7C3CF87_9BACT</name>
<dbReference type="SUPFAM" id="SSF103481">
    <property type="entry name" value="Multidrug resistance efflux transporter EmrE"/>
    <property type="match status" value="2"/>
</dbReference>
<feature type="transmembrane region" description="Helical" evidence="1">
    <location>
        <begin position="100"/>
        <end position="120"/>
    </location>
</feature>
<gene>
    <name evidence="3" type="ORF">ENJ40_01760</name>
</gene>
<feature type="transmembrane region" description="Helical" evidence="1">
    <location>
        <begin position="251"/>
        <end position="273"/>
    </location>
</feature>
<dbReference type="AlphaFoldDB" id="A0A7C3CF87"/>
<feature type="transmembrane region" description="Helical" evidence="1">
    <location>
        <begin position="191"/>
        <end position="213"/>
    </location>
</feature>
<feature type="domain" description="EamA" evidence="2">
    <location>
        <begin position="3"/>
        <end position="142"/>
    </location>
</feature>
<accession>A0A7C3CF87</accession>
<dbReference type="PANTHER" id="PTHR22911">
    <property type="entry name" value="ACYL-MALONYL CONDENSING ENZYME-RELATED"/>
    <property type="match status" value="1"/>
</dbReference>
<dbReference type="EMBL" id="DRMH01000017">
    <property type="protein sequence ID" value="HFC97170.1"/>
    <property type="molecule type" value="Genomic_DNA"/>
</dbReference>
<feature type="transmembrane region" description="Helical" evidence="1">
    <location>
        <begin position="225"/>
        <end position="245"/>
    </location>
</feature>
<feature type="transmembrane region" description="Helical" evidence="1">
    <location>
        <begin position="33"/>
        <end position="53"/>
    </location>
</feature>
<sequence>MPWWILSLAAAFSVALGDALNKKFFAAEGMARMAVARTLGPIPFLILFLLTLYSPEAYLRFTLSALKNPEFLKTVGLLLPLETLALILYMEAIRISPLSLTLPLLSFTPAFIVLTGYLVLGEEPSLRGLSGILLVVLGSYLLHLPALSEGPLAPFRALLRERGSVLMLGVAVIYSVTSVLGKKALLLTDPLWFAGTYFVILGIFVPLVLTPIFRPGVLGLISRRTGPLLLLGLTQAAMVVFHMKAMSLAPAAYMIAVKRTSILFGILFGGAFFRETHLRVRFFAAAVMLCGVFLLSTASW</sequence>
<keyword evidence="1" id="KW-0472">Membrane</keyword>
<dbReference type="InterPro" id="IPR000620">
    <property type="entry name" value="EamA_dom"/>
</dbReference>
<comment type="caution">
    <text evidence="3">The sequence shown here is derived from an EMBL/GenBank/DDBJ whole genome shotgun (WGS) entry which is preliminary data.</text>
</comment>
<keyword evidence="1" id="KW-1133">Transmembrane helix</keyword>
<feature type="domain" description="EamA" evidence="2">
    <location>
        <begin position="163"/>
        <end position="297"/>
    </location>
</feature>